<dbReference type="HOGENOM" id="CLU_2625122_0_0_1"/>
<sequence length="78" mass="8798">MLGFLSLDVATSVQYLTYSSSRVHRFSLADVICRAILAAQRIPVRFRQIGNTSSPEETTPRGLREFQVSLFSVNLSEY</sequence>
<evidence type="ECO:0000313" key="1">
    <source>
        <dbReference type="EnsemblMetazoa" id="SMAR009821-PA"/>
    </source>
</evidence>
<evidence type="ECO:0000313" key="2">
    <source>
        <dbReference type="Proteomes" id="UP000014500"/>
    </source>
</evidence>
<organism evidence="1 2">
    <name type="scientific">Strigamia maritima</name>
    <name type="common">European centipede</name>
    <name type="synonym">Geophilus maritimus</name>
    <dbReference type="NCBI Taxonomy" id="126957"/>
    <lineage>
        <taxon>Eukaryota</taxon>
        <taxon>Metazoa</taxon>
        <taxon>Ecdysozoa</taxon>
        <taxon>Arthropoda</taxon>
        <taxon>Myriapoda</taxon>
        <taxon>Chilopoda</taxon>
        <taxon>Pleurostigmophora</taxon>
        <taxon>Geophilomorpha</taxon>
        <taxon>Linotaeniidae</taxon>
        <taxon>Strigamia</taxon>
    </lineage>
</organism>
<reference evidence="1" key="2">
    <citation type="submission" date="2015-02" db="UniProtKB">
        <authorList>
            <consortium name="EnsemblMetazoa"/>
        </authorList>
    </citation>
    <scope>IDENTIFICATION</scope>
</reference>
<dbReference type="EMBL" id="JH431944">
    <property type="status" value="NOT_ANNOTATED_CDS"/>
    <property type="molecule type" value="Genomic_DNA"/>
</dbReference>
<keyword evidence="2" id="KW-1185">Reference proteome</keyword>
<proteinExistence type="predicted"/>
<accession>T1J805</accession>
<dbReference type="EnsemblMetazoa" id="SMAR009821-RA">
    <property type="protein sequence ID" value="SMAR009821-PA"/>
    <property type="gene ID" value="SMAR009821"/>
</dbReference>
<protein>
    <submittedName>
        <fullName evidence="1">Uncharacterized protein</fullName>
    </submittedName>
</protein>
<dbReference type="AlphaFoldDB" id="T1J805"/>
<name>T1J805_STRMM</name>
<reference evidence="2" key="1">
    <citation type="submission" date="2011-05" db="EMBL/GenBank/DDBJ databases">
        <authorList>
            <person name="Richards S.R."/>
            <person name="Qu J."/>
            <person name="Jiang H."/>
            <person name="Jhangiani S.N."/>
            <person name="Agravi P."/>
            <person name="Goodspeed R."/>
            <person name="Gross S."/>
            <person name="Mandapat C."/>
            <person name="Jackson L."/>
            <person name="Mathew T."/>
            <person name="Pu L."/>
            <person name="Thornton R."/>
            <person name="Saada N."/>
            <person name="Wilczek-Boney K.B."/>
            <person name="Lee S."/>
            <person name="Kovar C."/>
            <person name="Wu Y."/>
            <person name="Scherer S.E."/>
            <person name="Worley K.C."/>
            <person name="Muzny D.M."/>
            <person name="Gibbs R."/>
        </authorList>
    </citation>
    <scope>NUCLEOTIDE SEQUENCE</scope>
    <source>
        <strain evidence="2">Brora</strain>
    </source>
</reference>
<dbReference type="Proteomes" id="UP000014500">
    <property type="component" value="Unassembled WGS sequence"/>
</dbReference>